<dbReference type="InterPro" id="IPR036388">
    <property type="entry name" value="WH-like_DNA-bd_sf"/>
</dbReference>
<evidence type="ECO:0000256" key="2">
    <source>
        <dbReference type="ARBA" id="ARBA00023015"/>
    </source>
</evidence>
<evidence type="ECO:0000256" key="4">
    <source>
        <dbReference type="ARBA" id="ARBA00023163"/>
    </source>
</evidence>
<comment type="similarity">
    <text evidence="1">Belongs to the LysR transcriptional regulatory family.</text>
</comment>
<dbReference type="InterPro" id="IPR050176">
    <property type="entry name" value="LTTR"/>
</dbReference>
<dbReference type="NCBIfam" id="TIGR03298">
    <property type="entry name" value="argP"/>
    <property type="match status" value="1"/>
</dbReference>
<evidence type="ECO:0000259" key="5">
    <source>
        <dbReference type="PROSITE" id="PS50931"/>
    </source>
</evidence>
<name>A0A161XCR5_9HYPH</name>
<dbReference type="InterPro" id="IPR036390">
    <property type="entry name" value="WH_DNA-bd_sf"/>
</dbReference>
<keyword evidence="3" id="KW-0238">DNA-binding</keyword>
<dbReference type="GO" id="GO:0003700">
    <property type="term" value="F:DNA-binding transcription factor activity"/>
    <property type="evidence" value="ECO:0007669"/>
    <property type="project" value="InterPro"/>
</dbReference>
<dbReference type="PROSITE" id="PS50931">
    <property type="entry name" value="HTH_LYSR"/>
    <property type="match status" value="1"/>
</dbReference>
<dbReference type="InterPro" id="IPR017685">
    <property type="entry name" value="ArgP"/>
</dbReference>
<dbReference type="PATRIC" id="fig|989403.3.peg.4417"/>
<dbReference type="STRING" id="989403.SAMN05421798_103334"/>
<dbReference type="SUPFAM" id="SSF53850">
    <property type="entry name" value="Periplasmic binding protein-like II"/>
    <property type="match status" value="1"/>
</dbReference>
<dbReference type="RefSeq" id="WP_068010032.1">
    <property type="nucleotide sequence ID" value="NZ_FOFM01000003.1"/>
</dbReference>
<dbReference type="Proteomes" id="UP000076577">
    <property type="component" value="Unassembled WGS sequence"/>
</dbReference>
<evidence type="ECO:0000313" key="7">
    <source>
        <dbReference type="Proteomes" id="UP000076577"/>
    </source>
</evidence>
<evidence type="ECO:0000313" key="6">
    <source>
        <dbReference type="EMBL" id="KZL09441.1"/>
    </source>
</evidence>
<organism evidence="6 7">
    <name type="scientific">Pseudovibrio axinellae</name>
    <dbReference type="NCBI Taxonomy" id="989403"/>
    <lineage>
        <taxon>Bacteria</taxon>
        <taxon>Pseudomonadati</taxon>
        <taxon>Pseudomonadota</taxon>
        <taxon>Alphaproteobacteria</taxon>
        <taxon>Hyphomicrobiales</taxon>
        <taxon>Stappiaceae</taxon>
        <taxon>Pseudovibrio</taxon>
    </lineage>
</organism>
<dbReference type="InterPro" id="IPR000847">
    <property type="entry name" value="LysR_HTH_N"/>
</dbReference>
<accession>A0A161XCR5</accession>
<dbReference type="PANTHER" id="PTHR30579">
    <property type="entry name" value="TRANSCRIPTIONAL REGULATOR"/>
    <property type="match status" value="1"/>
</dbReference>
<dbReference type="Pfam" id="PF00126">
    <property type="entry name" value="HTH_1"/>
    <property type="match status" value="1"/>
</dbReference>
<proteinExistence type="inferred from homology"/>
<gene>
    <name evidence="6" type="ORF">PsAD2_04041</name>
</gene>
<protein>
    <submittedName>
        <fullName evidence="6">Putative HTH-type transcriptional regulator</fullName>
    </submittedName>
</protein>
<dbReference type="PRINTS" id="PR00039">
    <property type="entry name" value="HTHLYSR"/>
</dbReference>
<dbReference type="NCBIfam" id="NF002964">
    <property type="entry name" value="PRK03635.1"/>
    <property type="match status" value="1"/>
</dbReference>
<evidence type="ECO:0000256" key="1">
    <source>
        <dbReference type="ARBA" id="ARBA00009437"/>
    </source>
</evidence>
<dbReference type="Gene3D" id="3.40.190.290">
    <property type="match status" value="1"/>
</dbReference>
<evidence type="ECO:0000256" key="3">
    <source>
        <dbReference type="ARBA" id="ARBA00023125"/>
    </source>
</evidence>
<feature type="domain" description="HTH lysR-type" evidence="5">
    <location>
        <begin position="1"/>
        <end position="59"/>
    </location>
</feature>
<keyword evidence="7" id="KW-1185">Reference proteome</keyword>
<dbReference type="AlphaFoldDB" id="A0A161XCR5"/>
<dbReference type="PANTHER" id="PTHR30579:SF2">
    <property type="entry name" value="HTH-TYPE TRANSCRIPTIONAL REGULATOR ARGP"/>
    <property type="match status" value="1"/>
</dbReference>
<dbReference type="GO" id="GO:0003677">
    <property type="term" value="F:DNA binding"/>
    <property type="evidence" value="ECO:0007669"/>
    <property type="project" value="UniProtKB-KW"/>
</dbReference>
<dbReference type="Gene3D" id="1.10.10.10">
    <property type="entry name" value="Winged helix-like DNA-binding domain superfamily/Winged helix DNA-binding domain"/>
    <property type="match status" value="1"/>
</dbReference>
<reference evidence="6 7" key="1">
    <citation type="journal article" date="2016" name="Front. Microbiol.">
        <title>Comparative Genomic Analysis Reveals a Diverse Repertoire of Genes Involved in Prokaryote-Eukaryote Interactions within the Pseudovibrio Genus.</title>
        <authorList>
            <person name="Romano S."/>
            <person name="Fernandez-Guerra A."/>
            <person name="Reen F.J."/>
            <person name="Glockner F.O."/>
            <person name="Crowley S.P."/>
            <person name="O'Sullivan O."/>
            <person name="Cotter P.D."/>
            <person name="Adams C."/>
            <person name="Dobson A.D."/>
            <person name="O'Gara F."/>
        </authorList>
    </citation>
    <scope>NUCLEOTIDE SEQUENCE [LARGE SCALE GENOMIC DNA]</scope>
    <source>
        <strain evidence="6 7">Ad2</strain>
    </source>
</reference>
<dbReference type="InterPro" id="IPR005119">
    <property type="entry name" value="LysR_subst-bd"/>
</dbReference>
<dbReference type="EMBL" id="LMCB01000122">
    <property type="protein sequence ID" value="KZL09441.1"/>
    <property type="molecule type" value="Genomic_DNA"/>
</dbReference>
<dbReference type="OrthoDB" id="9791253at2"/>
<dbReference type="SUPFAM" id="SSF46785">
    <property type="entry name" value="Winged helix' DNA-binding domain"/>
    <property type="match status" value="1"/>
</dbReference>
<dbReference type="NCBIfam" id="NF009888">
    <property type="entry name" value="PRK13348.1"/>
    <property type="match status" value="1"/>
</dbReference>
<keyword evidence="4" id="KW-0804">Transcription</keyword>
<comment type="caution">
    <text evidence="6">The sequence shown here is derived from an EMBL/GenBank/DDBJ whole genome shotgun (WGS) entry which is preliminary data.</text>
</comment>
<sequence length="294" mass="32459">MYFDRSQLMALASILTTGTFEKAAQHLGVTQSAISQRLKALEEKLGCLLVIRGHPCTATAQGERLLRHANEVALLEKQTKEEIGFTSETSDFASLQIAVNADSLATWFIGALAQVDGFLFDLKIDDQEHSANWLRRGEVQAAVSSESAPIQGCDCFPLGALRYQATASPEFMEKWFAKGVTLEALKRAPSLTYNNKDTLQTEWLKLVFGEVFIPNCHWLASSHGFIDATVNHIGWGMNPQVLAQPLIDQGKLVELIPNTAYETQLYWHISRSTAHTIKPLTKAVRTTAKNALTG</sequence>
<dbReference type="Pfam" id="PF03466">
    <property type="entry name" value="LysR_substrate"/>
    <property type="match status" value="1"/>
</dbReference>
<keyword evidence="2" id="KW-0805">Transcription regulation</keyword>